<keyword evidence="1" id="KW-0732">Signal</keyword>
<name>A0A2Z5G485_9BACT</name>
<dbReference type="RefSeq" id="WP_114208502.1">
    <property type="nucleotide sequence ID" value="NZ_CP030840.1"/>
</dbReference>
<dbReference type="SUPFAM" id="SSF54427">
    <property type="entry name" value="NTF2-like"/>
    <property type="match status" value="1"/>
</dbReference>
<reference evidence="3 4" key="1">
    <citation type="journal article" date="2018" name="Front. Microbiol.">
        <title>Hydrolytic Capabilities as a Key to Environmental Success: Chitinolytic and Cellulolytic Acidobacteria From Acidic Sub-arctic Soils and Boreal Peatlands.</title>
        <authorList>
            <person name="Belova S.E."/>
            <person name="Ravin N.V."/>
            <person name="Pankratov T.A."/>
            <person name="Rakitin A.L."/>
            <person name="Ivanova A.A."/>
            <person name="Beletsky A.V."/>
            <person name="Mardanov A.V."/>
            <person name="Sinninghe Damste J.S."/>
            <person name="Dedysh S.N."/>
        </authorList>
    </citation>
    <scope>NUCLEOTIDE SEQUENCE [LARGE SCALE GENOMIC DNA]</scope>
    <source>
        <strain evidence="3 4">SBC82</strain>
    </source>
</reference>
<accession>A0A2Z5G485</accession>
<dbReference type="Gene3D" id="3.10.450.50">
    <property type="match status" value="1"/>
</dbReference>
<evidence type="ECO:0000259" key="2">
    <source>
        <dbReference type="Pfam" id="PF13474"/>
    </source>
</evidence>
<dbReference type="CDD" id="cd00531">
    <property type="entry name" value="NTF2_like"/>
    <property type="match status" value="1"/>
</dbReference>
<dbReference type="InterPro" id="IPR037401">
    <property type="entry name" value="SnoaL-like"/>
</dbReference>
<protein>
    <recommendedName>
        <fullName evidence="2">SnoaL-like domain-containing protein</fullName>
    </recommendedName>
</protein>
<feature type="chain" id="PRO_5016447278" description="SnoaL-like domain-containing protein" evidence="1">
    <location>
        <begin position="23"/>
        <end position="177"/>
    </location>
</feature>
<dbReference type="AlphaFoldDB" id="A0A2Z5G485"/>
<dbReference type="Pfam" id="PF13474">
    <property type="entry name" value="SnoaL_3"/>
    <property type="match status" value="1"/>
</dbReference>
<keyword evidence="4" id="KW-1185">Reference proteome</keyword>
<feature type="domain" description="SnoaL-like" evidence="2">
    <location>
        <begin position="45"/>
        <end position="171"/>
    </location>
</feature>
<dbReference type="EMBL" id="CP030840">
    <property type="protein sequence ID" value="AXC13537.1"/>
    <property type="molecule type" value="Genomic_DNA"/>
</dbReference>
<gene>
    <name evidence="3" type="ORF">ACPOL_4262</name>
</gene>
<sequence length="177" mass="18891">MKRLIISSIIALTGLLSTVGSAQSPSPNNGIQSASSNVAADTVDVQHVIDAYHEAVVAHDGTRLATLFLPQGGMWLNVLSDQAFALQRAKNPAALKVRVGSYADFAKQVSTAKVSFNPTHTHLQQNSDGTIASVYFDFVFLADGKETNRGSETWVLVKGSDGWRIAGMTYSSNPPVN</sequence>
<evidence type="ECO:0000313" key="3">
    <source>
        <dbReference type="EMBL" id="AXC13537.1"/>
    </source>
</evidence>
<evidence type="ECO:0000256" key="1">
    <source>
        <dbReference type="SAM" id="SignalP"/>
    </source>
</evidence>
<evidence type="ECO:0000313" key="4">
    <source>
        <dbReference type="Proteomes" id="UP000253606"/>
    </source>
</evidence>
<dbReference type="Proteomes" id="UP000253606">
    <property type="component" value="Chromosome"/>
</dbReference>
<dbReference type="OrthoDB" id="118519at2"/>
<dbReference type="InterPro" id="IPR032710">
    <property type="entry name" value="NTF2-like_dom_sf"/>
</dbReference>
<dbReference type="KEGG" id="abas:ACPOL_4262"/>
<organism evidence="3 4">
    <name type="scientific">Acidisarcina polymorpha</name>
    <dbReference type="NCBI Taxonomy" id="2211140"/>
    <lineage>
        <taxon>Bacteria</taxon>
        <taxon>Pseudomonadati</taxon>
        <taxon>Acidobacteriota</taxon>
        <taxon>Terriglobia</taxon>
        <taxon>Terriglobales</taxon>
        <taxon>Acidobacteriaceae</taxon>
        <taxon>Acidisarcina</taxon>
    </lineage>
</organism>
<proteinExistence type="predicted"/>
<feature type="signal peptide" evidence="1">
    <location>
        <begin position="1"/>
        <end position="22"/>
    </location>
</feature>